<sequence>MGSYSLSLSYLCRFSLVPLLGNGLRIKLFRLNKGVRSSLDLGHLRAFCLNLHQLDDVKEEKIWGMI</sequence>
<dbReference type="EMBL" id="KE344931">
    <property type="protein sequence ID" value="EXB87081.1"/>
    <property type="molecule type" value="Genomic_DNA"/>
</dbReference>
<organism evidence="1 2">
    <name type="scientific">Morus notabilis</name>
    <dbReference type="NCBI Taxonomy" id="981085"/>
    <lineage>
        <taxon>Eukaryota</taxon>
        <taxon>Viridiplantae</taxon>
        <taxon>Streptophyta</taxon>
        <taxon>Embryophyta</taxon>
        <taxon>Tracheophyta</taxon>
        <taxon>Spermatophyta</taxon>
        <taxon>Magnoliopsida</taxon>
        <taxon>eudicotyledons</taxon>
        <taxon>Gunneridae</taxon>
        <taxon>Pentapetalae</taxon>
        <taxon>rosids</taxon>
        <taxon>fabids</taxon>
        <taxon>Rosales</taxon>
        <taxon>Moraceae</taxon>
        <taxon>Moreae</taxon>
        <taxon>Morus</taxon>
    </lineage>
</organism>
<dbReference type="AlphaFoldDB" id="W9S3J1"/>
<reference evidence="2" key="1">
    <citation type="submission" date="2013-01" db="EMBL/GenBank/DDBJ databases">
        <title>Draft Genome Sequence of a Mulberry Tree, Morus notabilis C.K. Schneid.</title>
        <authorList>
            <person name="He N."/>
            <person name="Zhao S."/>
        </authorList>
    </citation>
    <scope>NUCLEOTIDE SEQUENCE</scope>
</reference>
<evidence type="ECO:0000313" key="2">
    <source>
        <dbReference type="Proteomes" id="UP000030645"/>
    </source>
</evidence>
<evidence type="ECO:0000313" key="1">
    <source>
        <dbReference type="EMBL" id="EXB87081.1"/>
    </source>
</evidence>
<dbReference type="Proteomes" id="UP000030645">
    <property type="component" value="Unassembled WGS sequence"/>
</dbReference>
<accession>W9S3J1</accession>
<protein>
    <submittedName>
        <fullName evidence="1">Uncharacterized protein</fullName>
    </submittedName>
</protein>
<keyword evidence="2" id="KW-1185">Reference proteome</keyword>
<proteinExistence type="predicted"/>
<name>W9S3J1_9ROSA</name>
<gene>
    <name evidence="1" type="ORF">L484_010060</name>
</gene>